<evidence type="ECO:0000256" key="2">
    <source>
        <dbReference type="SAM" id="Phobius"/>
    </source>
</evidence>
<evidence type="ECO:0000256" key="1">
    <source>
        <dbReference type="SAM" id="MobiDB-lite"/>
    </source>
</evidence>
<reference evidence="3 4" key="1">
    <citation type="submission" date="2024-11" db="EMBL/GenBank/DDBJ databases">
        <title>Draft genome sequences of two bacteria associated to sugarcane roots in Colombia.</title>
        <authorList>
            <person name="Pardo-Diaz S."/>
            <person name="Masmela-Mendoza J."/>
            <person name="Delgadillo-Duran P."/>
            <person name="Bautista E.J."/>
            <person name="Rojas-Tapias D.F."/>
        </authorList>
    </citation>
    <scope>NUCLEOTIDE SEQUENCE [LARGE SCALE GENOMIC DNA]</scope>
    <source>
        <strain evidence="3 4">Ap18</strain>
    </source>
</reference>
<feature type="compositionally biased region" description="Low complexity" evidence="1">
    <location>
        <begin position="1"/>
        <end position="14"/>
    </location>
</feature>
<feature type="transmembrane region" description="Helical" evidence="2">
    <location>
        <begin position="50"/>
        <end position="72"/>
    </location>
</feature>
<name>A0ABW8VI58_9PROT</name>
<dbReference type="Proteomes" id="UP001628281">
    <property type="component" value="Unassembled WGS sequence"/>
</dbReference>
<proteinExistence type="predicted"/>
<evidence type="ECO:0008006" key="5">
    <source>
        <dbReference type="Google" id="ProtNLM"/>
    </source>
</evidence>
<gene>
    <name evidence="3" type="ORF">ACJ41P_33020</name>
</gene>
<protein>
    <recommendedName>
        <fullName evidence="5">DUF2970 domain-containing protein</fullName>
    </recommendedName>
</protein>
<dbReference type="RefSeq" id="WP_407826049.1">
    <property type="nucleotide sequence ID" value="NZ_JBJLSN010000115.1"/>
</dbReference>
<evidence type="ECO:0000313" key="3">
    <source>
        <dbReference type="EMBL" id="MFL7905983.1"/>
    </source>
</evidence>
<dbReference type="EMBL" id="JBJLSN010000115">
    <property type="protein sequence ID" value="MFL7905983.1"/>
    <property type="molecule type" value="Genomic_DNA"/>
</dbReference>
<sequence length="76" mass="8296">MTHTTDSTPSTTTPAVQPPQQEQRTVPLEKLLGLARILARHEMRRRPSQAGFMTFAAGLALVLLAALIAFSLKALR</sequence>
<feature type="region of interest" description="Disordered" evidence="1">
    <location>
        <begin position="1"/>
        <end position="25"/>
    </location>
</feature>
<keyword evidence="2" id="KW-0472">Membrane</keyword>
<comment type="caution">
    <text evidence="3">The sequence shown here is derived from an EMBL/GenBank/DDBJ whole genome shotgun (WGS) entry which is preliminary data.</text>
</comment>
<keyword evidence="2" id="KW-1133">Transmembrane helix</keyword>
<keyword evidence="2" id="KW-0812">Transmembrane</keyword>
<evidence type="ECO:0000313" key="4">
    <source>
        <dbReference type="Proteomes" id="UP001628281"/>
    </source>
</evidence>
<accession>A0ABW8VI58</accession>
<keyword evidence="4" id="KW-1185">Reference proteome</keyword>
<organism evidence="3 4">
    <name type="scientific">Azospirillum argentinense</name>
    <dbReference type="NCBI Taxonomy" id="2970906"/>
    <lineage>
        <taxon>Bacteria</taxon>
        <taxon>Pseudomonadati</taxon>
        <taxon>Pseudomonadota</taxon>
        <taxon>Alphaproteobacteria</taxon>
        <taxon>Rhodospirillales</taxon>
        <taxon>Azospirillaceae</taxon>
        <taxon>Azospirillum</taxon>
    </lineage>
</organism>